<organism evidence="1 2">
    <name type="scientific">Novosphingobium lindaniclasticum LE124</name>
    <dbReference type="NCBI Taxonomy" id="1096930"/>
    <lineage>
        <taxon>Bacteria</taxon>
        <taxon>Pseudomonadati</taxon>
        <taxon>Pseudomonadota</taxon>
        <taxon>Alphaproteobacteria</taxon>
        <taxon>Sphingomonadales</taxon>
        <taxon>Sphingomonadaceae</taxon>
        <taxon>Novosphingobium</taxon>
    </lineage>
</organism>
<dbReference type="OrthoDB" id="7506932at2"/>
<dbReference type="PATRIC" id="fig|1096930.3.peg.3673"/>
<name>T0HA72_9SPHN</name>
<dbReference type="EMBL" id="ATHL01000126">
    <property type="protein sequence ID" value="EQB09892.1"/>
    <property type="molecule type" value="Genomic_DNA"/>
</dbReference>
<comment type="caution">
    <text evidence="1">The sequence shown here is derived from an EMBL/GenBank/DDBJ whole genome shotgun (WGS) entry which is preliminary data.</text>
</comment>
<dbReference type="AlphaFoldDB" id="T0HA72"/>
<gene>
    <name evidence="1" type="ORF">L284_18580</name>
</gene>
<reference evidence="1 2" key="1">
    <citation type="journal article" date="2013" name="Genome Announc.">
        <title>Genome Sequence of Novosphingobium lindaniclasticum LE124T, Isolated from a Hexachlorocyclohexane Dumpsite.</title>
        <authorList>
            <person name="Saxena A."/>
            <person name="Nayyar N."/>
            <person name="Sangwan N."/>
            <person name="Kumari R."/>
            <person name="Khurana J.P."/>
            <person name="Lal R."/>
        </authorList>
    </citation>
    <scope>NUCLEOTIDE SEQUENCE [LARGE SCALE GENOMIC DNA]</scope>
    <source>
        <strain evidence="1 2">LE124</strain>
    </source>
</reference>
<keyword evidence="2" id="KW-1185">Reference proteome</keyword>
<dbReference type="RefSeq" id="WP_021235469.1">
    <property type="nucleotide sequence ID" value="NZ_ATHL01000126.1"/>
</dbReference>
<accession>T0HA72</accession>
<dbReference type="Proteomes" id="UP000015527">
    <property type="component" value="Unassembled WGS sequence"/>
</dbReference>
<evidence type="ECO:0000313" key="2">
    <source>
        <dbReference type="Proteomes" id="UP000015527"/>
    </source>
</evidence>
<protein>
    <submittedName>
        <fullName evidence="1">Uncharacterized protein</fullName>
    </submittedName>
</protein>
<sequence length="105" mass="11197">MTDHELISTACVPAKDGFYISTRVGPSREKIVAAEMDQVLAWRIDTFKVKGDAAPLSTTTPVTIDGSVDTAEFALLRPDGTVEYPDGSSISIGGGARLRLVDDKL</sequence>
<evidence type="ECO:0000313" key="1">
    <source>
        <dbReference type="EMBL" id="EQB09892.1"/>
    </source>
</evidence>
<proteinExistence type="predicted"/>